<evidence type="ECO:0000313" key="3">
    <source>
        <dbReference type="EMBL" id="MFF4520461.1"/>
    </source>
</evidence>
<dbReference type="GO" id="GO:0032259">
    <property type="term" value="P:methylation"/>
    <property type="evidence" value="ECO:0007669"/>
    <property type="project" value="UniProtKB-KW"/>
</dbReference>
<protein>
    <submittedName>
        <fullName evidence="3">Class I SAM-dependent methyltransferase</fullName>
    </submittedName>
</protein>
<organism evidence="3 4">
    <name type="scientific">Streptomyces bluensis</name>
    <dbReference type="NCBI Taxonomy" id="33897"/>
    <lineage>
        <taxon>Bacteria</taxon>
        <taxon>Bacillati</taxon>
        <taxon>Actinomycetota</taxon>
        <taxon>Actinomycetes</taxon>
        <taxon>Kitasatosporales</taxon>
        <taxon>Streptomycetaceae</taxon>
        <taxon>Streptomyces</taxon>
    </lineage>
</organism>
<accession>A0ABW6UAK8</accession>
<proteinExistence type="predicted"/>
<dbReference type="EMBL" id="JBIAWJ010000001">
    <property type="protein sequence ID" value="MFF4520461.1"/>
    <property type="molecule type" value="Genomic_DNA"/>
</dbReference>
<sequence>MNTFTGTSSYRRFRPGIPAALAAHLAQETPAGSPLRLLDVGTGPGLVAQALAPYFDEVIAVDSDQTMCAEAEAALRPALSAGQRLHVQHTLAEDFMPPAGWHPHLVTCGRVFHWLDQPRLLNRLNEYIAPDGVLAVFSDRSLWTADSAWQHTARTVVQQFLGEQRHAGDDVFGPPGQPYEDALRASAFHEVTTATIPVRREWRIDEVLGYLYSTSFAAPHLFGERQEAFEAALTDSLAPFIEGGFLVEDNAFTVLTARRPCVRGR</sequence>
<dbReference type="GO" id="GO:0008168">
    <property type="term" value="F:methyltransferase activity"/>
    <property type="evidence" value="ECO:0007669"/>
    <property type="project" value="UniProtKB-KW"/>
</dbReference>
<dbReference type="CDD" id="cd02440">
    <property type="entry name" value="AdoMet_MTases"/>
    <property type="match status" value="1"/>
</dbReference>
<dbReference type="Proteomes" id="UP001602058">
    <property type="component" value="Unassembled WGS sequence"/>
</dbReference>
<evidence type="ECO:0000256" key="1">
    <source>
        <dbReference type="ARBA" id="ARBA00022603"/>
    </source>
</evidence>
<dbReference type="Pfam" id="PF13489">
    <property type="entry name" value="Methyltransf_23"/>
    <property type="match status" value="1"/>
</dbReference>
<dbReference type="InterPro" id="IPR051052">
    <property type="entry name" value="Diverse_substrate_MTase"/>
</dbReference>
<reference evidence="3 4" key="1">
    <citation type="submission" date="2024-10" db="EMBL/GenBank/DDBJ databases">
        <title>The Natural Products Discovery Center: Release of the First 8490 Sequenced Strains for Exploring Actinobacteria Biosynthetic Diversity.</title>
        <authorList>
            <person name="Kalkreuter E."/>
            <person name="Kautsar S.A."/>
            <person name="Yang D."/>
            <person name="Bader C.D."/>
            <person name="Teijaro C.N."/>
            <person name="Fluegel L."/>
            <person name="Davis C.M."/>
            <person name="Simpson J.R."/>
            <person name="Lauterbach L."/>
            <person name="Steele A.D."/>
            <person name="Gui C."/>
            <person name="Meng S."/>
            <person name="Li G."/>
            <person name="Viehrig K."/>
            <person name="Ye F."/>
            <person name="Su P."/>
            <person name="Kiefer A.F."/>
            <person name="Nichols A."/>
            <person name="Cepeda A.J."/>
            <person name="Yan W."/>
            <person name="Fan B."/>
            <person name="Jiang Y."/>
            <person name="Adhikari A."/>
            <person name="Zheng C.-J."/>
            <person name="Schuster L."/>
            <person name="Cowan T.M."/>
            <person name="Smanski M.J."/>
            <person name="Chevrette M.G."/>
            <person name="De Carvalho L.P.S."/>
            <person name="Shen B."/>
        </authorList>
    </citation>
    <scope>NUCLEOTIDE SEQUENCE [LARGE SCALE GENOMIC DNA]</scope>
    <source>
        <strain evidence="3 4">NPDC001390</strain>
    </source>
</reference>
<keyword evidence="1 3" id="KW-0489">Methyltransferase</keyword>
<comment type="caution">
    <text evidence="3">The sequence shown here is derived from an EMBL/GenBank/DDBJ whole genome shotgun (WGS) entry which is preliminary data.</text>
</comment>
<dbReference type="InterPro" id="IPR029063">
    <property type="entry name" value="SAM-dependent_MTases_sf"/>
</dbReference>
<keyword evidence="2" id="KW-0808">Transferase</keyword>
<dbReference type="PANTHER" id="PTHR44942:SF4">
    <property type="entry name" value="METHYLTRANSFERASE TYPE 11 DOMAIN-CONTAINING PROTEIN"/>
    <property type="match status" value="1"/>
</dbReference>
<gene>
    <name evidence="3" type="ORF">ACFY1D_03160</name>
</gene>
<dbReference type="PANTHER" id="PTHR44942">
    <property type="entry name" value="METHYLTRANSF_11 DOMAIN-CONTAINING PROTEIN"/>
    <property type="match status" value="1"/>
</dbReference>
<evidence type="ECO:0000256" key="2">
    <source>
        <dbReference type="ARBA" id="ARBA00022679"/>
    </source>
</evidence>
<keyword evidence="4" id="KW-1185">Reference proteome</keyword>
<dbReference type="RefSeq" id="WP_387883116.1">
    <property type="nucleotide sequence ID" value="NZ_JBIAWJ010000001.1"/>
</dbReference>
<evidence type="ECO:0000313" key="4">
    <source>
        <dbReference type="Proteomes" id="UP001602058"/>
    </source>
</evidence>
<name>A0ABW6UAK8_9ACTN</name>
<dbReference type="SUPFAM" id="SSF53335">
    <property type="entry name" value="S-adenosyl-L-methionine-dependent methyltransferases"/>
    <property type="match status" value="1"/>
</dbReference>
<dbReference type="Gene3D" id="3.40.50.150">
    <property type="entry name" value="Vaccinia Virus protein VP39"/>
    <property type="match status" value="1"/>
</dbReference>